<keyword evidence="2" id="KW-0408">Iron</keyword>
<accession>A0A829HDH8</accession>
<dbReference type="AlphaFoldDB" id="A0A829HDH8"/>
<name>A0A829HDH8_9GAMM</name>
<dbReference type="Pfam" id="PF05721">
    <property type="entry name" value="PhyH"/>
    <property type="match status" value="1"/>
</dbReference>
<comment type="caution">
    <text evidence="3">The sequence shown here is derived from an EMBL/GenBank/DDBJ whole genome shotgun (WGS) entry which is preliminary data.</text>
</comment>
<keyword evidence="1" id="KW-0479">Metal-binding</keyword>
<dbReference type="EMBL" id="ATGG01000061">
    <property type="protein sequence ID" value="EPF69515.1"/>
    <property type="molecule type" value="Genomic_DNA"/>
</dbReference>
<dbReference type="SUPFAM" id="SSF51197">
    <property type="entry name" value="Clavaminate synthase-like"/>
    <property type="match status" value="1"/>
</dbReference>
<reference evidence="3 4" key="1">
    <citation type="submission" date="2013-06" db="EMBL/GenBank/DDBJ databases">
        <title>The Genome Sequence of Acinetobacter gyllenbergii CIP 110306.</title>
        <authorList>
            <consortium name="The Broad Institute Genome Sequencing Platform"/>
            <consortium name="The Broad Institute Genome Sequencing Center for Infectious Disease"/>
            <person name="Cerqueira G."/>
            <person name="Feldgarden M."/>
            <person name="Courvalin P."/>
            <person name="Perichon B."/>
            <person name="Grillot-Courvalin C."/>
            <person name="Clermont D."/>
            <person name="Rocha E."/>
            <person name="Yoon E.-J."/>
            <person name="Nemec A."/>
            <person name="Young S.K."/>
            <person name="Zeng Q."/>
            <person name="Gargeya S."/>
            <person name="Fitzgerald M."/>
            <person name="Abouelleil A."/>
            <person name="Alvarado L."/>
            <person name="Berlin A.M."/>
            <person name="Chapman S.B."/>
            <person name="Dewar J."/>
            <person name="Goldberg J."/>
            <person name="Griggs A."/>
            <person name="Gujja S."/>
            <person name="Hansen M."/>
            <person name="Howarth C."/>
            <person name="Imamovic A."/>
            <person name="Larimer J."/>
            <person name="McCowan C."/>
            <person name="Murphy C."/>
            <person name="Pearson M."/>
            <person name="Priest M."/>
            <person name="Roberts A."/>
            <person name="Saif S."/>
            <person name="Shea T."/>
            <person name="Sykes S."/>
            <person name="Wortman J."/>
            <person name="Nusbaum C."/>
            <person name="Birren B."/>
        </authorList>
    </citation>
    <scope>NUCLEOTIDE SEQUENCE [LARGE SCALE GENOMIC DNA]</scope>
    <source>
        <strain evidence="3 4">CIP 110306</strain>
    </source>
</reference>
<proteinExistence type="predicted"/>
<evidence type="ECO:0000313" key="4">
    <source>
        <dbReference type="Proteomes" id="UP000014523"/>
    </source>
</evidence>
<evidence type="ECO:0000313" key="3">
    <source>
        <dbReference type="EMBL" id="EPF69515.1"/>
    </source>
</evidence>
<evidence type="ECO:0000256" key="1">
    <source>
        <dbReference type="ARBA" id="ARBA00022723"/>
    </source>
</evidence>
<dbReference type="InterPro" id="IPR008775">
    <property type="entry name" value="Phytyl_CoA_dOase-like"/>
</dbReference>
<dbReference type="GO" id="GO:0005506">
    <property type="term" value="F:iron ion binding"/>
    <property type="evidence" value="ECO:0007669"/>
    <property type="project" value="UniProtKB-ARBA"/>
</dbReference>
<gene>
    <name evidence="3" type="ORF">F957_04086</name>
</gene>
<evidence type="ECO:0000256" key="2">
    <source>
        <dbReference type="ARBA" id="ARBA00023004"/>
    </source>
</evidence>
<dbReference type="PANTHER" id="PTHR20883">
    <property type="entry name" value="PHYTANOYL-COA DIOXYGENASE DOMAIN CONTAINING 1"/>
    <property type="match status" value="1"/>
</dbReference>
<dbReference type="PANTHER" id="PTHR20883:SF15">
    <property type="entry name" value="PHYTANOYL-COA DIOXYGENASE DOMAIN-CONTAINING PROTEIN 1"/>
    <property type="match status" value="1"/>
</dbReference>
<dbReference type="GO" id="GO:0016706">
    <property type="term" value="F:2-oxoglutarate-dependent dioxygenase activity"/>
    <property type="evidence" value="ECO:0007669"/>
    <property type="project" value="UniProtKB-ARBA"/>
</dbReference>
<dbReference type="RefSeq" id="WP_016541910.1">
    <property type="nucleotide sequence ID" value="NZ_ASQH01000012.1"/>
</dbReference>
<evidence type="ECO:0008006" key="5">
    <source>
        <dbReference type="Google" id="ProtNLM"/>
    </source>
</evidence>
<dbReference type="Proteomes" id="UP000014523">
    <property type="component" value="Unassembled WGS sequence"/>
</dbReference>
<dbReference type="Gene3D" id="2.60.120.620">
    <property type="entry name" value="q2cbj1_9rhob like domain"/>
    <property type="match status" value="1"/>
</dbReference>
<protein>
    <recommendedName>
        <fullName evidence="5">Phytanoyl-CoA dioxygenase</fullName>
    </recommendedName>
</protein>
<keyword evidence="4" id="KW-1185">Reference proteome</keyword>
<organism evidence="3 4">
    <name type="scientific">Acinetobacter gyllenbergii CIP 110306 = MTCC 11365</name>
    <dbReference type="NCBI Taxonomy" id="1217657"/>
    <lineage>
        <taxon>Bacteria</taxon>
        <taxon>Pseudomonadati</taxon>
        <taxon>Pseudomonadota</taxon>
        <taxon>Gammaproteobacteria</taxon>
        <taxon>Moraxellales</taxon>
        <taxon>Moraxellaceae</taxon>
        <taxon>Acinetobacter</taxon>
    </lineage>
</organism>
<sequence length="291" mass="32912">MSLVKLSKDTQVNEIVSIIKRDGGVIIENFLNDEMTHDIYQTLSEQLELIPDGEDEYFAGTKTRRMSRLFARLPQMPLVAMNPVFLDTAKAILQTPLQAWSGENRIELYPDIQVGVTQAIQIWPGQKAQPLHRDDTVWMWQHPGYGREARVQIMFAVTDFTEENGATRVIPASHLWDDQRVPKEDETIAAEMKAGDALIWIGSTYHGGGANVSHAPRIGLTMSYDLGFLRQEENHYLSLSTETIKSFPDELRGLLGWNMSTTFVGFVEHEGKMMSPIDMLNVQEFKTTGII</sequence>